<evidence type="ECO:0000313" key="1">
    <source>
        <dbReference type="EMBL" id="ROO32920.1"/>
    </source>
</evidence>
<dbReference type="EMBL" id="AYKG01000001">
    <property type="protein sequence ID" value="ROO32920.1"/>
    <property type="molecule type" value="Genomic_DNA"/>
</dbReference>
<proteinExistence type="predicted"/>
<dbReference type="AlphaFoldDB" id="A0A423Q2P9"/>
<dbReference type="Proteomes" id="UP000285310">
    <property type="component" value="Unassembled WGS sequence"/>
</dbReference>
<organism evidence="1 2">
    <name type="scientific">Salinisphaera japonica YTM-1</name>
    <dbReference type="NCBI Taxonomy" id="1209778"/>
    <lineage>
        <taxon>Bacteria</taxon>
        <taxon>Pseudomonadati</taxon>
        <taxon>Pseudomonadota</taxon>
        <taxon>Gammaproteobacteria</taxon>
        <taxon>Salinisphaerales</taxon>
        <taxon>Salinisphaeraceae</taxon>
        <taxon>Salinisphaera</taxon>
    </lineage>
</organism>
<name>A0A423Q2P9_9GAMM</name>
<sequence length="42" mass="4267">MPVSGRARCTAHAIRVAQPAASAANMADARLVGQVIGLNLHA</sequence>
<comment type="caution">
    <text evidence="1">The sequence shown here is derived from an EMBL/GenBank/DDBJ whole genome shotgun (WGS) entry which is preliminary data.</text>
</comment>
<keyword evidence="2" id="KW-1185">Reference proteome</keyword>
<gene>
    <name evidence="1" type="ORF">SAJA_00820</name>
</gene>
<evidence type="ECO:0000313" key="2">
    <source>
        <dbReference type="Proteomes" id="UP000285310"/>
    </source>
</evidence>
<dbReference type="InParanoid" id="A0A423Q2P9"/>
<protein>
    <submittedName>
        <fullName evidence="1">Uncharacterized protein</fullName>
    </submittedName>
</protein>
<reference evidence="1 2" key="1">
    <citation type="submission" date="2013-10" db="EMBL/GenBank/DDBJ databases">
        <title>Salinisphaera japonica YTM-1 Genome Sequencing.</title>
        <authorList>
            <person name="Lai Q."/>
            <person name="Li C."/>
            <person name="Shao Z."/>
        </authorList>
    </citation>
    <scope>NUCLEOTIDE SEQUENCE [LARGE SCALE GENOMIC DNA]</scope>
    <source>
        <strain evidence="1 2">YTM-1</strain>
    </source>
</reference>
<accession>A0A423Q2P9</accession>